<feature type="domain" description="ABC transporter" evidence="3">
    <location>
        <begin position="26"/>
        <end position="61"/>
    </location>
</feature>
<keyword evidence="4" id="KW-0547">Nucleotide-binding</keyword>
<keyword evidence="2" id="KW-0813">Transport</keyword>
<comment type="similarity">
    <text evidence="1">Belongs to the ABC transporter superfamily.</text>
</comment>
<dbReference type="GO" id="GO:0016887">
    <property type="term" value="F:ATP hydrolysis activity"/>
    <property type="evidence" value="ECO:0007669"/>
    <property type="project" value="InterPro"/>
</dbReference>
<protein>
    <submittedName>
        <fullName evidence="4">SkfA peptide export ATP-binding protein SkfE</fullName>
    </submittedName>
</protein>
<dbReference type="InterPro" id="IPR003439">
    <property type="entry name" value="ABC_transporter-like_ATP-bd"/>
</dbReference>
<dbReference type="SUPFAM" id="SSF52540">
    <property type="entry name" value="P-loop containing nucleoside triphosphate hydrolases"/>
    <property type="match status" value="1"/>
</dbReference>
<comment type="caution">
    <text evidence="4">The sequence shown here is derived from an EMBL/GenBank/DDBJ whole genome shotgun (WGS) entry which is preliminary data.</text>
</comment>
<dbReference type="Gene3D" id="3.40.50.300">
    <property type="entry name" value="P-loop containing nucleotide triphosphate hydrolases"/>
    <property type="match status" value="1"/>
</dbReference>
<dbReference type="InterPro" id="IPR027417">
    <property type="entry name" value="P-loop_NTPase"/>
</dbReference>
<gene>
    <name evidence="4" type="primary">skfE</name>
    <name evidence="4" type="ORF">DDT42_01320</name>
</gene>
<dbReference type="GO" id="GO:0005524">
    <property type="term" value="F:ATP binding"/>
    <property type="evidence" value="ECO:0007669"/>
    <property type="project" value="UniProtKB-KW"/>
</dbReference>
<evidence type="ECO:0000256" key="1">
    <source>
        <dbReference type="ARBA" id="ARBA00005417"/>
    </source>
</evidence>
<evidence type="ECO:0000313" key="4">
    <source>
        <dbReference type="EMBL" id="MBT9145449.1"/>
    </source>
</evidence>
<name>A0A9E2BM09_PSYF1</name>
<dbReference type="AlphaFoldDB" id="A0A9E2BM09"/>
<reference evidence="4 5" key="1">
    <citation type="journal article" date="2021" name="bioRxiv">
        <title>Unique metabolic strategies in Hadean analogues reveal hints for primordial physiology.</title>
        <authorList>
            <person name="Nobu M.K."/>
            <person name="Nakai R."/>
            <person name="Tamazawa S."/>
            <person name="Mori H."/>
            <person name="Toyoda A."/>
            <person name="Ijiri A."/>
            <person name="Suzuki S."/>
            <person name="Kurokawa K."/>
            <person name="Kamagata Y."/>
            <person name="Tamaki H."/>
        </authorList>
    </citation>
    <scope>NUCLEOTIDE SEQUENCE [LARGE SCALE GENOMIC DNA]</scope>
    <source>
        <strain evidence="4">BS525</strain>
    </source>
</reference>
<accession>A0A9E2BM09</accession>
<dbReference type="Pfam" id="PF00005">
    <property type="entry name" value="ABC_tran"/>
    <property type="match status" value="1"/>
</dbReference>
<dbReference type="PANTHER" id="PTHR43335:SF4">
    <property type="entry name" value="ABC TRANSPORTER, ATP-BINDING PROTEIN"/>
    <property type="match status" value="1"/>
</dbReference>
<sequence>MSYDQRKTVIKTEGLTKYYGKARGIEDLSLSVEQGEVFGFLGPNGAGKTTTIRLLMGLLFPPAKEQWSFTRSLLIYRKRDISTV</sequence>
<evidence type="ECO:0000256" key="2">
    <source>
        <dbReference type="ARBA" id="ARBA00022448"/>
    </source>
</evidence>
<dbReference type="EMBL" id="QLTW01000094">
    <property type="protein sequence ID" value="MBT9145449.1"/>
    <property type="molecule type" value="Genomic_DNA"/>
</dbReference>
<dbReference type="Proteomes" id="UP000811545">
    <property type="component" value="Unassembled WGS sequence"/>
</dbReference>
<organism evidence="4 5">
    <name type="scientific">Psychracetigena formicireducens</name>
    <dbReference type="NCBI Taxonomy" id="2986056"/>
    <lineage>
        <taxon>Bacteria</taxon>
        <taxon>Bacillati</taxon>
        <taxon>Candidatus Lithacetigenota</taxon>
        <taxon>Candidatus Psychracetigena</taxon>
    </lineage>
</organism>
<keyword evidence="4" id="KW-0067">ATP-binding</keyword>
<evidence type="ECO:0000313" key="5">
    <source>
        <dbReference type="Proteomes" id="UP000811545"/>
    </source>
</evidence>
<evidence type="ECO:0000259" key="3">
    <source>
        <dbReference type="Pfam" id="PF00005"/>
    </source>
</evidence>
<dbReference type="PANTHER" id="PTHR43335">
    <property type="entry name" value="ABC TRANSPORTER, ATP-BINDING PROTEIN"/>
    <property type="match status" value="1"/>
</dbReference>
<proteinExistence type="inferred from homology"/>